<dbReference type="CDD" id="cd12266">
    <property type="entry name" value="RRM_like_XS"/>
    <property type="match status" value="1"/>
</dbReference>
<dbReference type="Proteomes" id="UP000489600">
    <property type="component" value="Unassembled WGS sequence"/>
</dbReference>
<dbReference type="AlphaFoldDB" id="A0A565BIA3"/>
<proteinExistence type="predicted"/>
<evidence type="ECO:0000259" key="2">
    <source>
        <dbReference type="Pfam" id="PF03468"/>
    </source>
</evidence>
<reference evidence="4" key="1">
    <citation type="submission" date="2019-07" db="EMBL/GenBank/DDBJ databases">
        <authorList>
            <person name="Dittberner H."/>
        </authorList>
    </citation>
    <scope>NUCLEOTIDE SEQUENCE [LARGE SCALE GENOMIC DNA]</scope>
</reference>
<dbReference type="InterPro" id="IPR005379">
    <property type="entry name" value="FDM1-5/IDN2_XH"/>
</dbReference>
<name>A0A565BIA3_9BRAS</name>
<evidence type="ECO:0000313" key="5">
    <source>
        <dbReference type="Proteomes" id="UP000489600"/>
    </source>
</evidence>
<dbReference type="PANTHER" id="PTHR21596">
    <property type="entry name" value="RIBONUCLEASE P SUBUNIT P38"/>
    <property type="match status" value="1"/>
</dbReference>
<feature type="coiled-coil region" evidence="1">
    <location>
        <begin position="306"/>
        <end position="343"/>
    </location>
</feature>
<keyword evidence="1" id="KW-0175">Coiled coil</keyword>
<gene>
    <name evidence="4" type="ORF">ANE_LOCUS11816</name>
</gene>
<keyword evidence="5" id="KW-1185">Reference proteome</keyword>
<feature type="domain" description="XS" evidence="2">
    <location>
        <begin position="21"/>
        <end position="133"/>
    </location>
</feature>
<evidence type="ECO:0000259" key="3">
    <source>
        <dbReference type="Pfam" id="PF03469"/>
    </source>
</evidence>
<dbReference type="Pfam" id="PF03468">
    <property type="entry name" value="XS"/>
    <property type="match status" value="1"/>
</dbReference>
<evidence type="ECO:0008006" key="6">
    <source>
        <dbReference type="Google" id="ProtNLM"/>
    </source>
</evidence>
<evidence type="ECO:0000313" key="4">
    <source>
        <dbReference type="EMBL" id="VVB01372.1"/>
    </source>
</evidence>
<dbReference type="InterPro" id="IPR045177">
    <property type="entry name" value="FDM1-5/IDN2"/>
</dbReference>
<feature type="coiled-coil region" evidence="1">
    <location>
        <begin position="148"/>
        <end position="186"/>
    </location>
</feature>
<dbReference type="OrthoDB" id="1892195at2759"/>
<dbReference type="EMBL" id="CABITT030000004">
    <property type="protein sequence ID" value="VVB01372.1"/>
    <property type="molecule type" value="Genomic_DNA"/>
</dbReference>
<accession>A0A565BIA3</accession>
<organism evidence="4 5">
    <name type="scientific">Arabis nemorensis</name>
    <dbReference type="NCBI Taxonomy" id="586526"/>
    <lineage>
        <taxon>Eukaryota</taxon>
        <taxon>Viridiplantae</taxon>
        <taxon>Streptophyta</taxon>
        <taxon>Embryophyta</taxon>
        <taxon>Tracheophyta</taxon>
        <taxon>Spermatophyta</taxon>
        <taxon>Magnoliopsida</taxon>
        <taxon>eudicotyledons</taxon>
        <taxon>Gunneridae</taxon>
        <taxon>Pentapetalae</taxon>
        <taxon>rosids</taxon>
        <taxon>malvids</taxon>
        <taxon>Brassicales</taxon>
        <taxon>Brassicaceae</taxon>
        <taxon>Arabideae</taxon>
        <taxon>Arabis</taxon>
    </lineage>
</organism>
<protein>
    <recommendedName>
        <fullName evidence="6">Factor of DNA methylation 1-5/IDN2 domain-containing protein</fullName>
    </recommendedName>
</protein>
<dbReference type="PANTHER" id="PTHR21596:SF54">
    <property type="entry name" value="TRANSCRIPTION REGULATOR-LIKE"/>
    <property type="match status" value="1"/>
</dbReference>
<dbReference type="Pfam" id="PF03469">
    <property type="entry name" value="XH"/>
    <property type="match status" value="1"/>
</dbReference>
<dbReference type="GO" id="GO:0080188">
    <property type="term" value="P:gene silencing by siRNA-directed DNA methylation"/>
    <property type="evidence" value="ECO:0007669"/>
    <property type="project" value="InterPro"/>
</dbReference>
<sequence>MVRMKRSRNFKLERKKNKTCEEKYVWPWVGVVANIPRKFVRNGWRVGKSGSMLRDELTLKGFNPKKVEPLWNCKGHSGYALVKFHKDFEGFENAMKFERSFGLDGHGKRDYEKGIHLRDEKLYGWVARETDYNGEDVVGKHVQKYGDLKTMSEIEEEEKRKMKQLVENMSQSIEMKKIKKQELEEKVDLTSLLIESVKQHNIDLTRTHKEEIEKMHKNMQDLYKQIMLGHETSMSELETQREKLEERARRIEPTRGNEADLENSCLEREMDENQKAIWKLNVADEEAIKLAEKHQASSFIRWTKEKEKLHEKIMEIESKLNERQELELEIEKLKGNTNVMKHMLRSDGDAEFVNKIAKTQIELKARETALQDRMMSLSQKERVWNRNEGMMREENIRVKRMGQLNPDPFSAAIEMKYRCSNSWTEKKARELCSLWESHIGNVQWHPFRVDESDGTPKRVVDKNDEKLLKLKNEYGEEVYNEVIRAKQEIEDNNPSGSYVVLELWNYLEDSKATLEEAAEVLSDLMAYVIATRRNR</sequence>
<feature type="domain" description="Factor of DNA methylation 1-5/IDN2" evidence="3">
    <location>
        <begin position="399"/>
        <end position="524"/>
    </location>
</feature>
<dbReference type="Gene3D" id="3.30.70.2890">
    <property type="entry name" value="XS domain"/>
    <property type="match status" value="1"/>
</dbReference>
<dbReference type="InterPro" id="IPR038588">
    <property type="entry name" value="XS_domain_sf"/>
</dbReference>
<dbReference type="InterPro" id="IPR005380">
    <property type="entry name" value="XS_domain"/>
</dbReference>
<feature type="coiled-coil region" evidence="1">
    <location>
        <begin position="227"/>
        <end position="254"/>
    </location>
</feature>
<comment type="caution">
    <text evidence="4">The sequence shown here is derived from an EMBL/GenBank/DDBJ whole genome shotgun (WGS) entry which is preliminary data.</text>
</comment>
<evidence type="ECO:0000256" key="1">
    <source>
        <dbReference type="SAM" id="Coils"/>
    </source>
</evidence>